<organism evidence="1">
    <name type="scientific">Ignavibacterium album</name>
    <dbReference type="NCBI Taxonomy" id="591197"/>
    <lineage>
        <taxon>Bacteria</taxon>
        <taxon>Pseudomonadati</taxon>
        <taxon>Ignavibacteriota</taxon>
        <taxon>Ignavibacteria</taxon>
        <taxon>Ignavibacteriales</taxon>
        <taxon>Ignavibacteriaceae</taxon>
        <taxon>Ignavibacterium</taxon>
    </lineage>
</organism>
<evidence type="ECO:0000313" key="1">
    <source>
        <dbReference type="EMBL" id="HFI92810.1"/>
    </source>
</evidence>
<dbReference type="EMBL" id="DSUJ01000011">
    <property type="protein sequence ID" value="HFI92810.1"/>
    <property type="molecule type" value="Genomic_DNA"/>
</dbReference>
<gene>
    <name evidence="1" type="ORF">ENS31_14925</name>
</gene>
<reference evidence="1" key="1">
    <citation type="journal article" date="2020" name="mSystems">
        <title>Genome- and Community-Level Interaction Insights into Carbon Utilization and Element Cycling Functions of Hydrothermarchaeota in Hydrothermal Sediment.</title>
        <authorList>
            <person name="Zhou Z."/>
            <person name="Liu Y."/>
            <person name="Xu W."/>
            <person name="Pan J."/>
            <person name="Luo Z.H."/>
            <person name="Li M."/>
        </authorList>
    </citation>
    <scope>NUCLEOTIDE SEQUENCE [LARGE SCALE GENOMIC DNA]</scope>
    <source>
        <strain evidence="1">SpSt-479</strain>
    </source>
</reference>
<accession>A0A7V3E8A5</accession>
<sequence length="423" mass="48509">MKKGNSIAYLNKQASVTFLLLLVIVLPLTPEAQQREHLSKYFDGIPVINNTFMGFWGSSNQYHYDSMKVMGVNLFWNGINNQELDSLYSKGIKLVPINTRDNNNKVYQWVQYYCDAKYTVWEAEGTNDSEDAGLYRDTGKTEIITGDTTFVRTVPFAQTSKIIYGPYYTQENKYVVINDSSVDRLPVRYTADFELMLQKNDEYPHTDSTVYSMTEPICSLQVTASKIVYRNNNWVIDSVFIIKDTLLTRGSFSGLNTFIKFPLQYTLANVPKEFTTTKYRNNTEGVMWSGASTNNIEFKVIWLGREKYRLSLNKITVYDYRGLEIKTDSLGVARKIEFEEIGTIRNSNPSAYDSTVLGWHGIDEVVSIDNFEPIRIVAGILKQQDLRLYLPMMGFWNGTWENGHFVKNPYGSNGQTGAVRIIY</sequence>
<proteinExistence type="predicted"/>
<name>A0A7V3E8A5_9BACT</name>
<protein>
    <submittedName>
        <fullName evidence="1">Uncharacterized protein</fullName>
    </submittedName>
</protein>
<comment type="caution">
    <text evidence="1">The sequence shown here is derived from an EMBL/GenBank/DDBJ whole genome shotgun (WGS) entry which is preliminary data.</text>
</comment>
<dbReference type="AlphaFoldDB" id="A0A7V3E8A5"/>